<dbReference type="SMART" id="SM00220">
    <property type="entry name" value="S_TKc"/>
    <property type="match status" value="1"/>
</dbReference>
<keyword evidence="2" id="KW-0808">Transferase</keyword>
<dbReference type="PROSITE" id="PS00108">
    <property type="entry name" value="PROTEIN_KINASE_ST"/>
    <property type="match status" value="1"/>
</dbReference>
<evidence type="ECO:0000313" key="3">
    <source>
        <dbReference type="Proteomes" id="UP000799538"/>
    </source>
</evidence>
<dbReference type="InterPro" id="IPR000719">
    <property type="entry name" value="Prot_kinase_dom"/>
</dbReference>
<keyword evidence="2" id="KW-0418">Kinase</keyword>
<name>A0A6A6G3K1_9PEZI</name>
<dbReference type="PANTHER" id="PTHR44329">
    <property type="entry name" value="SERINE/THREONINE-PROTEIN KINASE TNNI3K-RELATED"/>
    <property type="match status" value="1"/>
</dbReference>
<dbReference type="PANTHER" id="PTHR44329:SF293">
    <property type="entry name" value="MITOGEN-ACTIVATED PROTEIN KINASE KINASE KINASE"/>
    <property type="match status" value="1"/>
</dbReference>
<dbReference type="InterPro" id="IPR001245">
    <property type="entry name" value="Ser-Thr/Tyr_kinase_cat_dom"/>
</dbReference>
<dbReference type="SUPFAM" id="SSF56112">
    <property type="entry name" value="Protein kinase-like (PK-like)"/>
    <property type="match status" value="1"/>
</dbReference>
<dbReference type="InterPro" id="IPR008271">
    <property type="entry name" value="Ser/Thr_kinase_AS"/>
</dbReference>
<proteinExistence type="predicted"/>
<dbReference type="InterPro" id="IPR011009">
    <property type="entry name" value="Kinase-like_dom_sf"/>
</dbReference>
<sequence>MEVDCSVEDVAPDNSLNLRNNEEVELLYDGDKVIVSGGSTARVELLSDHMVLKAPYPASPLRQTSLDEIEHEYRIYQQLGTHPRLLRVYAFRREEGLTMEYMPCGNLKDYLMRKDTVIDNAWRVQWIMDVLESISLLHAHDIVHGDIKAENFLLDRDCRLRVIDFSGSSTPGKPGSAMEGVRHCLPRSFEESSTIKTDLFAVGSTLYEIATGSAPYHDLDDEEVEILFSKRDFPDTEHLLCHRMIQACWRCEVSSINDLLVLGSSLASCTHGSCLDVNTSSKAY</sequence>
<protein>
    <submittedName>
        <fullName evidence="2">Kinase-like domain-containing protein</fullName>
    </submittedName>
</protein>
<dbReference type="Gene3D" id="1.10.510.10">
    <property type="entry name" value="Transferase(Phosphotransferase) domain 1"/>
    <property type="match status" value="1"/>
</dbReference>
<dbReference type="OrthoDB" id="1668230at2759"/>
<evidence type="ECO:0000313" key="2">
    <source>
        <dbReference type="EMBL" id="KAF2220312.1"/>
    </source>
</evidence>
<gene>
    <name evidence="2" type="ORF">BDZ85DRAFT_275893</name>
</gene>
<dbReference type="AlphaFoldDB" id="A0A6A6G3K1"/>
<dbReference type="PROSITE" id="PS50011">
    <property type="entry name" value="PROTEIN_KINASE_DOM"/>
    <property type="match status" value="1"/>
</dbReference>
<dbReference type="Proteomes" id="UP000799538">
    <property type="component" value="Unassembled WGS sequence"/>
</dbReference>
<organism evidence="2 3">
    <name type="scientific">Elsinoe ampelina</name>
    <dbReference type="NCBI Taxonomy" id="302913"/>
    <lineage>
        <taxon>Eukaryota</taxon>
        <taxon>Fungi</taxon>
        <taxon>Dikarya</taxon>
        <taxon>Ascomycota</taxon>
        <taxon>Pezizomycotina</taxon>
        <taxon>Dothideomycetes</taxon>
        <taxon>Dothideomycetidae</taxon>
        <taxon>Myriangiales</taxon>
        <taxon>Elsinoaceae</taxon>
        <taxon>Elsinoe</taxon>
    </lineage>
</organism>
<accession>A0A6A6G3K1</accession>
<dbReference type="InterPro" id="IPR051681">
    <property type="entry name" value="Ser/Thr_Kinases-Pseudokinases"/>
</dbReference>
<reference evidence="3" key="1">
    <citation type="journal article" date="2020" name="Stud. Mycol.">
        <title>101 Dothideomycetes genomes: A test case for predicting lifestyles and emergence of pathogens.</title>
        <authorList>
            <person name="Haridas S."/>
            <person name="Albert R."/>
            <person name="Binder M."/>
            <person name="Bloem J."/>
            <person name="LaButti K."/>
            <person name="Salamov A."/>
            <person name="Andreopoulos B."/>
            <person name="Baker S."/>
            <person name="Barry K."/>
            <person name="Bills G."/>
            <person name="Bluhm B."/>
            <person name="Cannon C."/>
            <person name="Castanera R."/>
            <person name="Culley D."/>
            <person name="Daum C."/>
            <person name="Ezra D."/>
            <person name="Gonzalez J."/>
            <person name="Henrissat B."/>
            <person name="Kuo A."/>
            <person name="Liang C."/>
            <person name="Lipzen A."/>
            <person name="Lutzoni F."/>
            <person name="Magnuson J."/>
            <person name="Mondo S."/>
            <person name="Nolan M."/>
            <person name="Ohm R."/>
            <person name="Pangilinan J."/>
            <person name="Park H.-J."/>
            <person name="Ramirez L."/>
            <person name="Alfaro M."/>
            <person name="Sun H."/>
            <person name="Tritt A."/>
            <person name="Yoshinaga Y."/>
            <person name="Zwiers L.-H."/>
            <person name="Turgeon B."/>
            <person name="Goodwin S."/>
            <person name="Spatafora J."/>
            <person name="Crous P."/>
            <person name="Grigoriev I."/>
        </authorList>
    </citation>
    <scope>NUCLEOTIDE SEQUENCE [LARGE SCALE GENOMIC DNA]</scope>
    <source>
        <strain evidence="3">CECT 20119</strain>
    </source>
</reference>
<evidence type="ECO:0000259" key="1">
    <source>
        <dbReference type="PROSITE" id="PS50011"/>
    </source>
</evidence>
<feature type="domain" description="Protein kinase" evidence="1">
    <location>
        <begin position="28"/>
        <end position="284"/>
    </location>
</feature>
<dbReference type="GO" id="GO:0005524">
    <property type="term" value="F:ATP binding"/>
    <property type="evidence" value="ECO:0007669"/>
    <property type="project" value="InterPro"/>
</dbReference>
<dbReference type="Pfam" id="PF07714">
    <property type="entry name" value="PK_Tyr_Ser-Thr"/>
    <property type="match status" value="1"/>
</dbReference>
<dbReference type="GO" id="GO:0004674">
    <property type="term" value="F:protein serine/threonine kinase activity"/>
    <property type="evidence" value="ECO:0007669"/>
    <property type="project" value="TreeGrafter"/>
</dbReference>
<dbReference type="EMBL" id="ML992513">
    <property type="protein sequence ID" value="KAF2220312.1"/>
    <property type="molecule type" value="Genomic_DNA"/>
</dbReference>
<keyword evidence="3" id="KW-1185">Reference proteome</keyword>